<name>N1JJS3_BLUG1</name>
<dbReference type="AlphaFoldDB" id="N1JJS3"/>
<dbReference type="OrthoDB" id="10290842at2759"/>
<dbReference type="InParanoid" id="N1JJS3"/>
<comment type="caution">
    <text evidence="2">The sequence shown here is derived from an EMBL/GenBank/DDBJ whole genome shotgun (WGS) entry which is preliminary data.</text>
</comment>
<dbReference type="Gene3D" id="3.10.450.30">
    <property type="entry name" value="Microbial ribonucleases"/>
    <property type="match status" value="1"/>
</dbReference>
<proteinExistence type="predicted"/>
<sequence>MWSRFGIFIAVFGLTHQVHCANIPYSDMYLPAKTRGFVCETEYFTIDHLREVATKAMESTFFEHYYQLFPKLFEDTHLFNVKSDILLSWPVLPNEKFHTSNPGKLRLIINIRGQIMGMVIVSPKGRKNKVIFQKCKPVRRSKENASNELQISDENWGMSRPVLGFKCGLKVVSWSQIERIMQFFSNDSFRERLKEHNHLTNLEKYTGDEFIGVDLYSFPVHKKLTNRITFATNSLIYLVFDMSNNKFKGITNLDDRKGKCVALRDLSSTSSDNIYIPSSVLNLDRMPDKYWPETCMEFRIKSKTMWLYLEFALKNWKSSLHGRQVNYPLVKSKVLQFWPMRFPETDNNRLHIGFGIGYDTRFETYHFYHAQIRDGKFVDLEPCMSFSNEIIHHLQKILRPATDS</sequence>
<feature type="signal peptide" evidence="1">
    <location>
        <begin position="1"/>
        <end position="20"/>
    </location>
</feature>
<evidence type="ECO:0000256" key="1">
    <source>
        <dbReference type="SAM" id="SignalP"/>
    </source>
</evidence>
<dbReference type="EMBL" id="CAUH01004331">
    <property type="protein sequence ID" value="CCU79338.1"/>
    <property type="molecule type" value="Genomic_DNA"/>
</dbReference>
<keyword evidence="3" id="KW-1185">Reference proteome</keyword>
<keyword evidence="1" id="KW-0732">Signal</keyword>
<dbReference type="HOGENOM" id="CLU_056748_1_0_1"/>
<reference evidence="2 3" key="1">
    <citation type="journal article" date="2010" name="Science">
        <title>Genome expansion and gene loss in powdery mildew fungi reveal tradeoffs in extreme parasitism.</title>
        <authorList>
            <person name="Spanu P.D."/>
            <person name="Abbott J.C."/>
            <person name="Amselem J."/>
            <person name="Burgis T.A."/>
            <person name="Soanes D.M."/>
            <person name="Stueber K."/>
            <person name="Ver Loren van Themaat E."/>
            <person name="Brown J.K.M."/>
            <person name="Butcher S.A."/>
            <person name="Gurr S.J."/>
            <person name="Lebrun M.-H."/>
            <person name="Ridout C.J."/>
            <person name="Schulze-Lefert P."/>
            <person name="Talbot N.J."/>
            <person name="Ahmadinejad N."/>
            <person name="Ametz C."/>
            <person name="Barton G.R."/>
            <person name="Benjdia M."/>
            <person name="Bidzinski P."/>
            <person name="Bindschedler L.V."/>
            <person name="Both M."/>
            <person name="Brewer M.T."/>
            <person name="Cadle-Davidson L."/>
            <person name="Cadle-Davidson M.M."/>
            <person name="Collemare J."/>
            <person name="Cramer R."/>
            <person name="Frenkel O."/>
            <person name="Godfrey D."/>
            <person name="Harriman J."/>
            <person name="Hoede C."/>
            <person name="King B.C."/>
            <person name="Klages S."/>
            <person name="Kleemann J."/>
            <person name="Knoll D."/>
            <person name="Koti P.S."/>
            <person name="Kreplak J."/>
            <person name="Lopez-Ruiz F.J."/>
            <person name="Lu X."/>
            <person name="Maekawa T."/>
            <person name="Mahanil S."/>
            <person name="Micali C."/>
            <person name="Milgroom M.G."/>
            <person name="Montana G."/>
            <person name="Noir S."/>
            <person name="O'Connell R.J."/>
            <person name="Oberhaensli S."/>
            <person name="Parlange F."/>
            <person name="Pedersen C."/>
            <person name="Quesneville H."/>
            <person name="Reinhardt R."/>
            <person name="Rott M."/>
            <person name="Sacristan S."/>
            <person name="Schmidt S.M."/>
            <person name="Schoen M."/>
            <person name="Skamnioti P."/>
            <person name="Sommer H."/>
            <person name="Stephens A."/>
            <person name="Takahara H."/>
            <person name="Thordal-Christensen H."/>
            <person name="Vigouroux M."/>
            <person name="Wessling R."/>
            <person name="Wicker T."/>
            <person name="Panstruga R."/>
        </authorList>
    </citation>
    <scope>NUCLEOTIDE SEQUENCE [LARGE SCALE GENOMIC DNA]</scope>
    <source>
        <strain evidence="2">DH14</strain>
    </source>
</reference>
<feature type="chain" id="PRO_5004107281" evidence="1">
    <location>
        <begin position="21"/>
        <end position="404"/>
    </location>
</feature>
<protein>
    <submittedName>
        <fullName evidence="2">CSEP0244 putative effector protein</fullName>
    </submittedName>
</protein>
<organism evidence="2 3">
    <name type="scientific">Blumeria graminis f. sp. hordei (strain DH14)</name>
    <name type="common">Barley powdery mildew</name>
    <name type="synonym">Oidium monilioides f. sp. hordei</name>
    <dbReference type="NCBI Taxonomy" id="546991"/>
    <lineage>
        <taxon>Eukaryota</taxon>
        <taxon>Fungi</taxon>
        <taxon>Dikarya</taxon>
        <taxon>Ascomycota</taxon>
        <taxon>Pezizomycotina</taxon>
        <taxon>Leotiomycetes</taxon>
        <taxon>Erysiphales</taxon>
        <taxon>Erysiphaceae</taxon>
        <taxon>Blumeria</taxon>
        <taxon>Blumeria hordei</taxon>
    </lineage>
</organism>
<gene>
    <name evidence="2" type="ORF">BGHDH14_bgh05144</name>
</gene>
<accession>N1JJS3</accession>
<evidence type="ECO:0000313" key="3">
    <source>
        <dbReference type="Proteomes" id="UP000015441"/>
    </source>
</evidence>
<evidence type="ECO:0000313" key="2">
    <source>
        <dbReference type="EMBL" id="CCU79338.1"/>
    </source>
</evidence>
<dbReference type="Proteomes" id="UP000015441">
    <property type="component" value="Unassembled WGS sequence"/>
</dbReference>